<dbReference type="InterPro" id="IPR003599">
    <property type="entry name" value="Ig_sub"/>
</dbReference>
<feature type="domain" description="Fibronectin type-III" evidence="5">
    <location>
        <begin position="295"/>
        <end position="388"/>
    </location>
</feature>
<dbReference type="InterPro" id="IPR013151">
    <property type="entry name" value="Immunoglobulin_dom"/>
</dbReference>
<name>A0ABM1T2A6_LIMPO</name>
<evidence type="ECO:0000259" key="4">
    <source>
        <dbReference type="PROSITE" id="PS50835"/>
    </source>
</evidence>
<dbReference type="Pfam" id="PF00047">
    <property type="entry name" value="ig"/>
    <property type="match status" value="1"/>
</dbReference>
<evidence type="ECO:0000256" key="1">
    <source>
        <dbReference type="ARBA" id="ARBA00022737"/>
    </source>
</evidence>
<dbReference type="Pfam" id="PF00041">
    <property type="entry name" value="fn3"/>
    <property type="match status" value="3"/>
</dbReference>
<keyword evidence="2" id="KW-0472">Membrane</keyword>
<feature type="non-terminal residue" evidence="7">
    <location>
        <position position="557"/>
    </location>
</feature>
<dbReference type="InterPro" id="IPR013783">
    <property type="entry name" value="Ig-like_fold"/>
</dbReference>
<feature type="signal peptide" evidence="3">
    <location>
        <begin position="1"/>
        <end position="21"/>
    </location>
</feature>
<dbReference type="InterPro" id="IPR036116">
    <property type="entry name" value="FN3_sf"/>
</dbReference>
<dbReference type="GeneID" id="106466324"/>
<feature type="chain" id="PRO_5045907591" evidence="3">
    <location>
        <begin position="22"/>
        <end position="557"/>
    </location>
</feature>
<protein>
    <submittedName>
        <fullName evidence="7">Protein sidekick-2-like</fullName>
    </submittedName>
</protein>
<dbReference type="SUPFAM" id="SSF49265">
    <property type="entry name" value="Fibronectin type III"/>
    <property type="match status" value="3"/>
</dbReference>
<dbReference type="InterPro" id="IPR003961">
    <property type="entry name" value="FN3_dom"/>
</dbReference>
<keyword evidence="3" id="KW-0732">Signal</keyword>
<dbReference type="PROSITE" id="PS50853">
    <property type="entry name" value="FN3"/>
    <property type="match status" value="3"/>
</dbReference>
<dbReference type="PANTHER" id="PTHR13817">
    <property type="entry name" value="TITIN"/>
    <property type="match status" value="1"/>
</dbReference>
<evidence type="ECO:0000313" key="6">
    <source>
        <dbReference type="Proteomes" id="UP000694941"/>
    </source>
</evidence>
<dbReference type="PROSITE" id="PS50835">
    <property type="entry name" value="IG_LIKE"/>
    <property type="match status" value="1"/>
</dbReference>
<dbReference type="SMART" id="SM00060">
    <property type="entry name" value="FN3"/>
    <property type="match status" value="3"/>
</dbReference>
<dbReference type="InterPro" id="IPR007110">
    <property type="entry name" value="Ig-like_dom"/>
</dbReference>
<feature type="transmembrane region" description="Helical" evidence="2">
    <location>
        <begin position="507"/>
        <end position="530"/>
    </location>
</feature>
<feature type="domain" description="Fibronectin type-III" evidence="5">
    <location>
        <begin position="389"/>
        <end position="491"/>
    </location>
</feature>
<dbReference type="SUPFAM" id="SSF48726">
    <property type="entry name" value="Immunoglobulin"/>
    <property type="match status" value="1"/>
</dbReference>
<gene>
    <name evidence="7" type="primary">LOC106466324</name>
</gene>
<organism evidence="6 7">
    <name type="scientific">Limulus polyphemus</name>
    <name type="common">Atlantic horseshoe crab</name>
    <dbReference type="NCBI Taxonomy" id="6850"/>
    <lineage>
        <taxon>Eukaryota</taxon>
        <taxon>Metazoa</taxon>
        <taxon>Ecdysozoa</taxon>
        <taxon>Arthropoda</taxon>
        <taxon>Chelicerata</taxon>
        <taxon>Merostomata</taxon>
        <taxon>Xiphosura</taxon>
        <taxon>Limulidae</taxon>
        <taxon>Limulus</taxon>
    </lineage>
</organism>
<sequence>MDWMSVLLTLMLILRFEKVAGQYYNGDDEIEKIYVRAGSNVTLPCRPAEDSSNILQVEWWKEDKRMVEMREEKVTVWEAEPEVSILPDSYALHFRLVTYRVSGEYQCIVNGKGEKEGILRLFVQDIPDRTGMPLIMGFTSRSVNLSWAPSVDNHFSPIIHYIIHVRRIVTIKPLSLRTGRTNSSSDFLERLAPDGKPTIISAHNTSSSSVRLQWAPPHKDTINGEFLGYRILYRPRDRPGVERERILRNSSLKEYTIRNLESFTQYLISLQVFNPEGRGPPVSVAVMTEEGEPSRPQNFTCFGINNTTVWLNWTEPEYPNGIIKGYTMYWQSAGNEIRNKTVYNPQTDMKYVVSNLLPYTKYSFWVEAFTSKNQGEPTEKLEVWTDVKGPSAPNIVNLTCHSLDTIYVQWERPQIFHKSVDHYYVYYRSEKSWDFTRIDVNATDQEKFISNLTTNTMYEVKICGATRSIIKQQKFYQGQFSESRKVLLQSNCQSSVSSPLTESSVNAGLIAGIVCASFAFILAIIFFILWRKYFQADYYYLDDPPGNRASPQLSESF</sequence>
<dbReference type="Gene3D" id="2.60.40.10">
    <property type="entry name" value="Immunoglobulins"/>
    <property type="match status" value="4"/>
</dbReference>
<dbReference type="SMART" id="SM00409">
    <property type="entry name" value="IG"/>
    <property type="match status" value="1"/>
</dbReference>
<evidence type="ECO:0000313" key="7">
    <source>
        <dbReference type="RefSeq" id="XP_022250012.1"/>
    </source>
</evidence>
<keyword evidence="2" id="KW-1133">Transmembrane helix</keyword>
<feature type="domain" description="Ig-like" evidence="4">
    <location>
        <begin position="17"/>
        <end position="110"/>
    </location>
</feature>
<dbReference type="CDD" id="cd00063">
    <property type="entry name" value="FN3"/>
    <property type="match status" value="4"/>
</dbReference>
<dbReference type="InterPro" id="IPR050964">
    <property type="entry name" value="Striated_Muscle_Regulatory"/>
</dbReference>
<dbReference type="RefSeq" id="XP_022250012.1">
    <property type="nucleotide sequence ID" value="XM_022394304.1"/>
</dbReference>
<proteinExistence type="predicted"/>
<reference evidence="7" key="1">
    <citation type="submission" date="2025-08" db="UniProtKB">
        <authorList>
            <consortium name="RefSeq"/>
        </authorList>
    </citation>
    <scope>IDENTIFICATION</scope>
    <source>
        <tissue evidence="7">Muscle</tissue>
    </source>
</reference>
<feature type="domain" description="Fibronectin type-III" evidence="5">
    <location>
        <begin position="196"/>
        <end position="293"/>
    </location>
</feature>
<evidence type="ECO:0000256" key="3">
    <source>
        <dbReference type="SAM" id="SignalP"/>
    </source>
</evidence>
<accession>A0ABM1T2A6</accession>
<evidence type="ECO:0000259" key="5">
    <source>
        <dbReference type="PROSITE" id="PS50853"/>
    </source>
</evidence>
<evidence type="ECO:0000256" key="2">
    <source>
        <dbReference type="SAM" id="Phobius"/>
    </source>
</evidence>
<dbReference type="PANTHER" id="PTHR13817:SF166">
    <property type="entry name" value="NEURONAL IGCAM-RELATED"/>
    <property type="match status" value="1"/>
</dbReference>
<dbReference type="Proteomes" id="UP000694941">
    <property type="component" value="Unplaced"/>
</dbReference>
<keyword evidence="6" id="KW-1185">Reference proteome</keyword>
<keyword evidence="1" id="KW-0677">Repeat</keyword>
<dbReference type="InterPro" id="IPR036179">
    <property type="entry name" value="Ig-like_dom_sf"/>
</dbReference>
<keyword evidence="2" id="KW-0812">Transmembrane</keyword>